<feature type="non-terminal residue" evidence="1">
    <location>
        <position position="1"/>
    </location>
</feature>
<evidence type="ECO:0000313" key="1">
    <source>
        <dbReference type="EMBL" id="EME46485.1"/>
    </source>
</evidence>
<dbReference type="eggNOG" id="ENOG502SV1A">
    <property type="taxonomic scope" value="Eukaryota"/>
</dbReference>
<dbReference type="PANTHER" id="PTHR12350">
    <property type="entry name" value="HISTONE-LYSINE N-METHYLTRANSFERASE-RELATED"/>
    <property type="match status" value="1"/>
</dbReference>
<name>N1PVV3_DOTSN</name>
<dbReference type="STRING" id="675120.N1PVV3"/>
<feature type="non-terminal residue" evidence="1">
    <location>
        <position position="110"/>
    </location>
</feature>
<dbReference type="HOGENOM" id="CLU_073382_2_0_1"/>
<dbReference type="AlphaFoldDB" id="N1PVV3"/>
<dbReference type="InterPro" id="IPR046341">
    <property type="entry name" value="SET_dom_sf"/>
</dbReference>
<sequence>PTWKTIQTSATTHTDPRSALLYMNHSCQPSLELGLAGKVTVSGSKGIEPGDALTFFYPSTEWKFDRSFDCLCGAPEDVCLGKVQGASAIERQKLGNWFFNDHILKLAAKR</sequence>
<proteinExistence type="predicted"/>
<reference evidence="1 2" key="2">
    <citation type="journal article" date="2012" name="PLoS Pathog.">
        <title>Diverse lifestyles and strategies of plant pathogenesis encoded in the genomes of eighteen Dothideomycetes fungi.</title>
        <authorList>
            <person name="Ohm R.A."/>
            <person name="Feau N."/>
            <person name="Henrissat B."/>
            <person name="Schoch C.L."/>
            <person name="Horwitz B.A."/>
            <person name="Barry K.W."/>
            <person name="Condon B.J."/>
            <person name="Copeland A.C."/>
            <person name="Dhillon B."/>
            <person name="Glaser F."/>
            <person name="Hesse C.N."/>
            <person name="Kosti I."/>
            <person name="LaButti K."/>
            <person name="Lindquist E.A."/>
            <person name="Lucas S."/>
            <person name="Salamov A.A."/>
            <person name="Bradshaw R.E."/>
            <person name="Ciuffetti L."/>
            <person name="Hamelin R.C."/>
            <person name="Kema G.H.J."/>
            <person name="Lawrence C."/>
            <person name="Scott J.A."/>
            <person name="Spatafora J.W."/>
            <person name="Turgeon B.G."/>
            <person name="de Wit P.J.G.M."/>
            <person name="Zhong S."/>
            <person name="Goodwin S.B."/>
            <person name="Grigoriev I.V."/>
        </authorList>
    </citation>
    <scope>NUCLEOTIDE SEQUENCE [LARGE SCALE GENOMIC DNA]</scope>
    <source>
        <strain evidence="2">NZE10 / CBS 128990</strain>
    </source>
</reference>
<evidence type="ECO:0008006" key="3">
    <source>
        <dbReference type="Google" id="ProtNLM"/>
    </source>
</evidence>
<dbReference type="EMBL" id="KB446537">
    <property type="protein sequence ID" value="EME46485.1"/>
    <property type="molecule type" value="Genomic_DNA"/>
</dbReference>
<reference evidence="2" key="1">
    <citation type="journal article" date="2012" name="PLoS Genet.">
        <title>The genomes of the fungal plant pathogens Cladosporium fulvum and Dothistroma septosporum reveal adaptation to different hosts and lifestyles but also signatures of common ancestry.</title>
        <authorList>
            <person name="de Wit P.J.G.M."/>
            <person name="van der Burgt A."/>
            <person name="Oekmen B."/>
            <person name="Stergiopoulos I."/>
            <person name="Abd-Elsalam K.A."/>
            <person name="Aerts A.L."/>
            <person name="Bahkali A.H."/>
            <person name="Beenen H.G."/>
            <person name="Chettri P."/>
            <person name="Cox M.P."/>
            <person name="Datema E."/>
            <person name="de Vries R.P."/>
            <person name="Dhillon B."/>
            <person name="Ganley A.R."/>
            <person name="Griffiths S.A."/>
            <person name="Guo Y."/>
            <person name="Hamelin R.C."/>
            <person name="Henrissat B."/>
            <person name="Kabir M.S."/>
            <person name="Jashni M.K."/>
            <person name="Kema G."/>
            <person name="Klaubauf S."/>
            <person name="Lapidus A."/>
            <person name="Levasseur A."/>
            <person name="Lindquist E."/>
            <person name="Mehrabi R."/>
            <person name="Ohm R.A."/>
            <person name="Owen T.J."/>
            <person name="Salamov A."/>
            <person name="Schwelm A."/>
            <person name="Schijlen E."/>
            <person name="Sun H."/>
            <person name="van den Burg H.A."/>
            <person name="van Ham R.C.H.J."/>
            <person name="Zhang S."/>
            <person name="Goodwin S.B."/>
            <person name="Grigoriev I.V."/>
            <person name="Collemare J."/>
            <person name="Bradshaw R.E."/>
        </authorList>
    </citation>
    <scope>NUCLEOTIDE SEQUENCE [LARGE SCALE GENOMIC DNA]</scope>
    <source>
        <strain evidence="2">NZE10 / CBS 128990</strain>
    </source>
</reference>
<accession>N1PVV3</accession>
<dbReference type="Proteomes" id="UP000016933">
    <property type="component" value="Unassembled WGS sequence"/>
</dbReference>
<dbReference type="InterPro" id="IPR053201">
    <property type="entry name" value="Flavunoidine_N-MTase"/>
</dbReference>
<protein>
    <recommendedName>
        <fullName evidence="3">SET domain-containing protein</fullName>
    </recommendedName>
</protein>
<keyword evidence="2" id="KW-1185">Reference proteome</keyword>
<dbReference type="PANTHER" id="PTHR12350:SF19">
    <property type="entry name" value="SET DOMAIN-CONTAINING PROTEIN"/>
    <property type="match status" value="1"/>
</dbReference>
<dbReference type="OrthoDB" id="5984008at2759"/>
<organism evidence="1 2">
    <name type="scientific">Dothistroma septosporum (strain NZE10 / CBS 128990)</name>
    <name type="common">Red band needle blight fungus</name>
    <name type="synonym">Mycosphaerella pini</name>
    <dbReference type="NCBI Taxonomy" id="675120"/>
    <lineage>
        <taxon>Eukaryota</taxon>
        <taxon>Fungi</taxon>
        <taxon>Dikarya</taxon>
        <taxon>Ascomycota</taxon>
        <taxon>Pezizomycotina</taxon>
        <taxon>Dothideomycetes</taxon>
        <taxon>Dothideomycetidae</taxon>
        <taxon>Mycosphaerellales</taxon>
        <taxon>Mycosphaerellaceae</taxon>
        <taxon>Dothistroma</taxon>
    </lineage>
</organism>
<evidence type="ECO:0000313" key="2">
    <source>
        <dbReference type="Proteomes" id="UP000016933"/>
    </source>
</evidence>
<gene>
    <name evidence="1" type="ORF">DOTSEDRAFT_114950</name>
</gene>
<dbReference type="OMA" id="QCLGWVD"/>
<dbReference type="SUPFAM" id="SSF82199">
    <property type="entry name" value="SET domain"/>
    <property type="match status" value="1"/>
</dbReference>
<dbReference type="Gene3D" id="2.170.270.10">
    <property type="entry name" value="SET domain"/>
    <property type="match status" value="1"/>
</dbReference>